<comment type="caution">
    <text evidence="10">The sequence shown here is derived from an EMBL/GenBank/DDBJ whole genome shotgun (WGS) entry which is preliminary data.</text>
</comment>
<proteinExistence type="inferred from homology"/>
<evidence type="ECO:0000256" key="8">
    <source>
        <dbReference type="SAM" id="MobiDB-lite"/>
    </source>
</evidence>
<feature type="chain" id="PRO_5046070122" evidence="9">
    <location>
        <begin position="25"/>
        <end position="571"/>
    </location>
</feature>
<feature type="compositionally biased region" description="Polar residues" evidence="8">
    <location>
        <begin position="543"/>
        <end position="553"/>
    </location>
</feature>
<keyword evidence="11" id="KW-1185">Reference proteome</keyword>
<dbReference type="InterPro" id="IPR051906">
    <property type="entry name" value="TolC-like"/>
</dbReference>
<dbReference type="Pfam" id="PF02321">
    <property type="entry name" value="OEP"/>
    <property type="match status" value="2"/>
</dbReference>
<dbReference type="InterPro" id="IPR010130">
    <property type="entry name" value="T1SS_OMP_TolC"/>
</dbReference>
<gene>
    <name evidence="10" type="ORF">JHD44_10415</name>
</gene>
<dbReference type="SUPFAM" id="SSF56954">
    <property type="entry name" value="Outer membrane efflux proteins (OEP)"/>
    <property type="match status" value="1"/>
</dbReference>
<name>A0ABS0ZBS0_9GAMM</name>
<feature type="compositionally biased region" description="Low complexity" evidence="8">
    <location>
        <begin position="532"/>
        <end position="542"/>
    </location>
</feature>
<dbReference type="Proteomes" id="UP000598488">
    <property type="component" value="Unassembled WGS sequence"/>
</dbReference>
<keyword evidence="6" id="KW-0472">Membrane</keyword>
<protein>
    <submittedName>
        <fullName evidence="10">TolC family outer membrane protein</fullName>
    </submittedName>
</protein>
<evidence type="ECO:0000313" key="10">
    <source>
        <dbReference type="EMBL" id="MBJ7551095.1"/>
    </source>
</evidence>
<evidence type="ECO:0000256" key="3">
    <source>
        <dbReference type="ARBA" id="ARBA00022448"/>
    </source>
</evidence>
<sequence>MFRQKFLASSIVLATSLCALPAMGITLEEATYRAVESNPSIRQAIALYQESLENTEVSRRNGYYPSVDLNAGIGHETTYDYQGSGEDVSLTRRELALTLTQPIFSGFSTSNDVKRLKAEAEANRWNALIQVENKALEVAQAYTDVLRNRELYELAQSNLETHNRIYQQIRTASESGVGRQSDFSQITARLAKAEANRLSAIDNLRAAEANYVNVVGEMPPAELIYPEPDRSMLPKSLQSAIDQAIKNNPAIDSAQWDVTATEHVVSGAKSSFYPELNFVVERTFDNNIDGAEGSDEDLTAMLRLSYNLFSGGADKRAQEAATQQNIQASEIKRNTVRETELTARLAWAAYEASLGSKSYLQQYVTATKESQLAYAQQFNLGRRTLLDVLDSENELFEARQDYVNADYDELYAEFRLFNSKGDLMRALRIYQPEELGFEQEVIPRERTAAMATEITAPIASPAVTSPAAAPYTPVETVSDSATAGTQNVAPRTSYQVPETTAVQPATTVVTPSYQAPATTAVQPVTPVATTSYQAPTTSTTPSYNSNFPEGSTSVSEDGVIFIDATDSANGW</sequence>
<dbReference type="RefSeq" id="WP_199462694.1">
    <property type="nucleotide sequence ID" value="NZ_JAEMUH010000009.1"/>
</dbReference>
<dbReference type="PANTHER" id="PTHR30026:SF22">
    <property type="entry name" value="OUTER MEMBRANE EFFLUX PROTEIN"/>
    <property type="match status" value="1"/>
</dbReference>
<evidence type="ECO:0000256" key="4">
    <source>
        <dbReference type="ARBA" id="ARBA00022452"/>
    </source>
</evidence>
<dbReference type="InterPro" id="IPR003423">
    <property type="entry name" value="OMP_efflux"/>
</dbReference>
<keyword evidence="3" id="KW-0813">Transport</keyword>
<keyword evidence="5" id="KW-0812">Transmembrane</keyword>
<evidence type="ECO:0000256" key="2">
    <source>
        <dbReference type="ARBA" id="ARBA00007613"/>
    </source>
</evidence>
<dbReference type="EMBL" id="JAEMUH010000009">
    <property type="protein sequence ID" value="MBJ7551095.1"/>
    <property type="molecule type" value="Genomic_DNA"/>
</dbReference>
<reference evidence="10 11" key="1">
    <citation type="submission" date="2020-12" db="EMBL/GenBank/DDBJ databases">
        <title>Comparative genome analysis of fungal antagonists Marinomonas ostreistagni 398 and M. spartinae 468.</title>
        <authorList>
            <person name="Fields J.L."/>
            <person name="Mavrodi O.V."/>
            <person name="Biber P.D."/>
            <person name="Indest K.J."/>
            <person name="Mavrodi D.V."/>
        </authorList>
    </citation>
    <scope>NUCLEOTIDE SEQUENCE [LARGE SCALE GENOMIC DNA]</scope>
    <source>
        <strain evidence="10 11">USM7</strain>
    </source>
</reference>
<evidence type="ECO:0000256" key="5">
    <source>
        <dbReference type="ARBA" id="ARBA00022692"/>
    </source>
</evidence>
<keyword evidence="4" id="KW-1134">Transmembrane beta strand</keyword>
<evidence type="ECO:0000256" key="1">
    <source>
        <dbReference type="ARBA" id="ARBA00004442"/>
    </source>
</evidence>
<dbReference type="NCBIfam" id="TIGR01844">
    <property type="entry name" value="type_I_sec_TolC"/>
    <property type="match status" value="1"/>
</dbReference>
<feature type="signal peptide" evidence="9">
    <location>
        <begin position="1"/>
        <end position="24"/>
    </location>
</feature>
<dbReference type="Gene3D" id="1.20.1600.10">
    <property type="entry name" value="Outer membrane efflux proteins (OEP)"/>
    <property type="match status" value="1"/>
</dbReference>
<evidence type="ECO:0000256" key="6">
    <source>
        <dbReference type="ARBA" id="ARBA00023136"/>
    </source>
</evidence>
<evidence type="ECO:0000256" key="7">
    <source>
        <dbReference type="ARBA" id="ARBA00023237"/>
    </source>
</evidence>
<evidence type="ECO:0000313" key="11">
    <source>
        <dbReference type="Proteomes" id="UP000598488"/>
    </source>
</evidence>
<evidence type="ECO:0000256" key="9">
    <source>
        <dbReference type="SAM" id="SignalP"/>
    </source>
</evidence>
<keyword evidence="7" id="KW-0998">Cell outer membrane</keyword>
<comment type="subcellular location">
    <subcellularLocation>
        <location evidence="1">Cell outer membrane</location>
    </subcellularLocation>
</comment>
<dbReference type="PANTHER" id="PTHR30026">
    <property type="entry name" value="OUTER MEMBRANE PROTEIN TOLC"/>
    <property type="match status" value="1"/>
</dbReference>
<accession>A0ABS0ZBS0</accession>
<organism evidence="10 11">
    <name type="scientific">Marinomonas ostreistagni</name>
    <dbReference type="NCBI Taxonomy" id="359209"/>
    <lineage>
        <taxon>Bacteria</taxon>
        <taxon>Pseudomonadati</taxon>
        <taxon>Pseudomonadota</taxon>
        <taxon>Gammaproteobacteria</taxon>
        <taxon>Oceanospirillales</taxon>
        <taxon>Oceanospirillaceae</taxon>
        <taxon>Marinomonas</taxon>
    </lineage>
</organism>
<feature type="region of interest" description="Disordered" evidence="8">
    <location>
        <begin position="532"/>
        <end position="553"/>
    </location>
</feature>
<keyword evidence="9" id="KW-0732">Signal</keyword>
<comment type="similarity">
    <text evidence="2">Belongs to the outer membrane factor (OMF) (TC 1.B.17) family.</text>
</comment>